<dbReference type="Proteomes" id="UP000037716">
    <property type="component" value="Unassembled WGS sequence"/>
</dbReference>
<dbReference type="PATRIC" id="fig|1300348.6.peg.376"/>
<dbReference type="RefSeq" id="WP_053973079.1">
    <property type="nucleotide sequence ID" value="NZ_FNUE01000001.1"/>
</dbReference>
<dbReference type="EMBL" id="LGBR01000001">
    <property type="protein sequence ID" value="KOY50816.1"/>
    <property type="molecule type" value="Genomic_DNA"/>
</dbReference>
<dbReference type="GO" id="GO:0006006">
    <property type="term" value="P:glucose metabolic process"/>
    <property type="evidence" value="ECO:0007669"/>
    <property type="project" value="UniProtKB-KW"/>
</dbReference>
<dbReference type="InterPro" id="IPR019405">
    <property type="entry name" value="Lactonase_7-beta_prop"/>
</dbReference>
<dbReference type="InterPro" id="IPR050282">
    <property type="entry name" value="Cycloisomerase_2"/>
</dbReference>
<keyword evidence="6" id="KW-1185">Reference proteome</keyword>
<evidence type="ECO:0000256" key="2">
    <source>
        <dbReference type="ARBA" id="ARBA00022526"/>
    </source>
</evidence>
<dbReference type="Gene3D" id="2.130.10.10">
    <property type="entry name" value="YVTN repeat-like/Quinoprotein amine dehydrogenase"/>
    <property type="match status" value="1"/>
</dbReference>
<evidence type="ECO:0000313" key="6">
    <source>
        <dbReference type="Proteomes" id="UP000183071"/>
    </source>
</evidence>
<evidence type="ECO:0000313" key="3">
    <source>
        <dbReference type="EMBL" id="KOY50816.1"/>
    </source>
</evidence>
<dbReference type="STRING" id="1300348.I602_376"/>
<dbReference type="Pfam" id="PF10282">
    <property type="entry name" value="Lactonase"/>
    <property type="match status" value="1"/>
</dbReference>
<dbReference type="PANTHER" id="PTHR30344">
    <property type="entry name" value="6-PHOSPHOGLUCONOLACTONASE-RELATED"/>
    <property type="match status" value="1"/>
</dbReference>
<proteinExistence type="inferred from homology"/>
<dbReference type="PANTHER" id="PTHR30344:SF1">
    <property type="entry name" value="6-PHOSPHOGLUCONOLACTONASE"/>
    <property type="match status" value="1"/>
</dbReference>
<dbReference type="EMBL" id="FNUE01000001">
    <property type="protein sequence ID" value="SEE25407.1"/>
    <property type="molecule type" value="Genomic_DNA"/>
</dbReference>
<evidence type="ECO:0000256" key="1">
    <source>
        <dbReference type="ARBA" id="ARBA00005564"/>
    </source>
</evidence>
<dbReference type="InterPro" id="IPR015943">
    <property type="entry name" value="WD40/YVTN_repeat-like_dom_sf"/>
</dbReference>
<organism evidence="3 5">
    <name type="scientific">Polaribacter dokdonensis DSW-5</name>
    <dbReference type="NCBI Taxonomy" id="1300348"/>
    <lineage>
        <taxon>Bacteria</taxon>
        <taxon>Pseudomonadati</taxon>
        <taxon>Bacteroidota</taxon>
        <taxon>Flavobacteriia</taxon>
        <taxon>Flavobacteriales</taxon>
        <taxon>Flavobacteriaceae</taxon>
    </lineage>
</organism>
<gene>
    <name evidence="3" type="ORF">I602_376</name>
    <name evidence="4" type="ORF">SAMN05444353_1409</name>
</gene>
<dbReference type="GO" id="GO:0005829">
    <property type="term" value="C:cytosol"/>
    <property type="evidence" value="ECO:0007669"/>
    <property type="project" value="TreeGrafter"/>
</dbReference>
<reference evidence="3 5" key="1">
    <citation type="submission" date="2015-07" db="EMBL/GenBank/DDBJ databases">
        <title>Genome of Polaribacter dokdonenesis DSW-5, isolated from seawater off Dokdo in Korea.</title>
        <authorList>
            <person name="Yoon K."/>
            <person name="Song J.Y."/>
            <person name="Kim J.F."/>
        </authorList>
    </citation>
    <scope>NUCLEOTIDE SEQUENCE [LARGE SCALE GENOMIC DNA]</scope>
    <source>
        <strain evidence="3 5">DSW-5</strain>
    </source>
</reference>
<dbReference type="SUPFAM" id="SSF51004">
    <property type="entry name" value="C-terminal (heme d1) domain of cytochrome cd1-nitrite reductase"/>
    <property type="match status" value="1"/>
</dbReference>
<accession>A0A0M9CEL7</accession>
<dbReference type="InterPro" id="IPR011048">
    <property type="entry name" value="Haem_d1_sf"/>
</dbReference>
<dbReference type="Proteomes" id="UP000183071">
    <property type="component" value="Unassembled WGS sequence"/>
</dbReference>
<reference evidence="4 6" key="2">
    <citation type="submission" date="2016-10" db="EMBL/GenBank/DDBJ databases">
        <authorList>
            <person name="Varghese N."/>
            <person name="Submissions S."/>
        </authorList>
    </citation>
    <scope>NUCLEOTIDE SEQUENCE [LARGE SCALE GENOMIC DNA]</scope>
    <source>
        <strain evidence="4 6">DSW-5</strain>
    </source>
</reference>
<dbReference type="OrthoDB" id="9790815at2"/>
<evidence type="ECO:0000313" key="4">
    <source>
        <dbReference type="EMBL" id="SEE25407.1"/>
    </source>
</evidence>
<keyword evidence="2" id="KW-0119">Carbohydrate metabolism</keyword>
<comment type="similarity">
    <text evidence="1">Belongs to the cycloisomerase 2 family.</text>
</comment>
<evidence type="ECO:0000313" key="5">
    <source>
        <dbReference type="Proteomes" id="UP000037716"/>
    </source>
</evidence>
<name>A0A0M9CEL7_9FLAO</name>
<keyword evidence="2" id="KW-0313">Glucose metabolism</keyword>
<dbReference type="GO" id="GO:0017057">
    <property type="term" value="F:6-phosphogluconolactonase activity"/>
    <property type="evidence" value="ECO:0007669"/>
    <property type="project" value="TreeGrafter"/>
</dbReference>
<comment type="caution">
    <text evidence="3">The sequence shown here is derived from an EMBL/GenBank/DDBJ whole genome shotgun (WGS) entry which is preliminary data.</text>
</comment>
<protein>
    <submittedName>
        <fullName evidence="3">6-phosphogluconolactonase</fullName>
    </submittedName>
</protein>
<sequence>MKNYLFLIIVLAFMNCKTSNIDSQEETPFFVGTYTSGESEGIYKYAIDQNGILKKIGLFAKTNNPSFIAKSNDGKTLVAVDETDVEGTGFIKSYRIDKDSLAYLSTSKSGGAHPCFLNINEYNEVLVANYTGGNVGFYKIDNQNGLTNLQAVQQHFGKGTTDRQEAPHAHSAYFHPNKNEIISADLGTNELWFSNFNDSEKSFQFKDQKTLKLEEGAGPRHLAFHPNKNWLYTLNELNNTVSLIIEKNNEYVIQGTFSMLPKNFTGYSKGADIHISADGKFLYASNRGHNSIAIFKIDKVDGSLELIGFESTKGDGPRNFAISPNEDFLIVANEKTSNIVSFKRNAKNGKLSFVSEIKAPNPVCILF</sequence>
<dbReference type="AlphaFoldDB" id="A0A0M9CEL7"/>